<sequence>MMSIIPSLDQWYIPIGNYRSNCFRRLEVSGLFIYLHILYSGTTVKIKYIQGRLRMRTRSFDFMIQQMVCLSSMIQMQKKSIAP</sequence>
<organism evidence="1 2">
    <name type="scientific">Halteria grandinella</name>
    <dbReference type="NCBI Taxonomy" id="5974"/>
    <lineage>
        <taxon>Eukaryota</taxon>
        <taxon>Sar</taxon>
        <taxon>Alveolata</taxon>
        <taxon>Ciliophora</taxon>
        <taxon>Intramacronucleata</taxon>
        <taxon>Spirotrichea</taxon>
        <taxon>Stichotrichia</taxon>
        <taxon>Sporadotrichida</taxon>
        <taxon>Halteriidae</taxon>
        <taxon>Halteria</taxon>
    </lineage>
</organism>
<gene>
    <name evidence="1" type="ORF">FGO68_gene15543</name>
</gene>
<accession>A0A8J8P1C6</accession>
<proteinExistence type="predicted"/>
<comment type="caution">
    <text evidence="1">The sequence shown here is derived from an EMBL/GenBank/DDBJ whole genome shotgun (WGS) entry which is preliminary data.</text>
</comment>
<name>A0A8J8P1C6_HALGN</name>
<keyword evidence="2" id="KW-1185">Reference proteome</keyword>
<evidence type="ECO:0000313" key="1">
    <source>
        <dbReference type="EMBL" id="TNV85063.1"/>
    </source>
</evidence>
<protein>
    <submittedName>
        <fullName evidence="1">Uncharacterized protein</fullName>
    </submittedName>
</protein>
<dbReference type="Proteomes" id="UP000785679">
    <property type="component" value="Unassembled WGS sequence"/>
</dbReference>
<reference evidence="1" key="1">
    <citation type="submission" date="2019-06" db="EMBL/GenBank/DDBJ databases">
        <authorList>
            <person name="Zheng W."/>
        </authorList>
    </citation>
    <scope>NUCLEOTIDE SEQUENCE</scope>
    <source>
        <strain evidence="1">QDHG01</strain>
    </source>
</reference>
<dbReference type="AlphaFoldDB" id="A0A8J8P1C6"/>
<dbReference type="EMBL" id="RRYP01002184">
    <property type="protein sequence ID" value="TNV85063.1"/>
    <property type="molecule type" value="Genomic_DNA"/>
</dbReference>
<evidence type="ECO:0000313" key="2">
    <source>
        <dbReference type="Proteomes" id="UP000785679"/>
    </source>
</evidence>